<evidence type="ECO:0008006" key="4">
    <source>
        <dbReference type="Google" id="ProtNLM"/>
    </source>
</evidence>
<name>A0A9P4NT17_9PEZI</name>
<protein>
    <recommendedName>
        <fullName evidence="4">Peroxin 20</fullName>
    </recommendedName>
</protein>
<dbReference type="AlphaFoldDB" id="A0A9P4NT17"/>
<sequence length="365" mass="40911">MADALCGPSNPLQNFQKHSGVDRTLQQDRLLSRHGSSQGFRSGPGPSAGLLDPEFEAFQAGQHPASPLQPQIEAHHPFQSRFSSPAQQSHFQQPSALPDWARDFQQLQIAPVRPGSSSFHSPAIQQHVPIQSPATSWHTDFMQNQPQPQQQQHFQQSPMFRPYTNHSWQGQNAIHPQFSSVALGKQRESLVGGVQFDAAAFEAAFDAAQQETLAPESIEDSLAMEIERDADERLEAISAKVQEELTRQLGHDQESHLSNLDMSRAVDFSPDEGAMLQQDSINTMQQDHAFQEQEQQQEPNQKGQDDEELSRTAGELLNSIKDDTSQKFRESVFLSLMRRIRDKEVRVEGENFVEVSDDQLSSPLT</sequence>
<organism evidence="2 3">
    <name type="scientific">Tothia fuscella</name>
    <dbReference type="NCBI Taxonomy" id="1048955"/>
    <lineage>
        <taxon>Eukaryota</taxon>
        <taxon>Fungi</taxon>
        <taxon>Dikarya</taxon>
        <taxon>Ascomycota</taxon>
        <taxon>Pezizomycotina</taxon>
        <taxon>Dothideomycetes</taxon>
        <taxon>Pleosporomycetidae</taxon>
        <taxon>Venturiales</taxon>
        <taxon>Cylindrosympodiaceae</taxon>
        <taxon>Tothia</taxon>
    </lineage>
</organism>
<feature type="region of interest" description="Disordered" evidence="1">
    <location>
        <begin position="286"/>
        <end position="321"/>
    </location>
</feature>
<evidence type="ECO:0000313" key="3">
    <source>
        <dbReference type="Proteomes" id="UP000800235"/>
    </source>
</evidence>
<comment type="caution">
    <text evidence="2">The sequence shown here is derived from an EMBL/GenBank/DDBJ whole genome shotgun (WGS) entry which is preliminary data.</text>
</comment>
<dbReference type="Proteomes" id="UP000800235">
    <property type="component" value="Unassembled WGS sequence"/>
</dbReference>
<dbReference type="EMBL" id="MU007034">
    <property type="protein sequence ID" value="KAF2431157.1"/>
    <property type="molecule type" value="Genomic_DNA"/>
</dbReference>
<reference evidence="2" key="1">
    <citation type="journal article" date="2020" name="Stud. Mycol.">
        <title>101 Dothideomycetes genomes: a test case for predicting lifestyles and emergence of pathogens.</title>
        <authorList>
            <person name="Haridas S."/>
            <person name="Albert R."/>
            <person name="Binder M."/>
            <person name="Bloem J."/>
            <person name="Labutti K."/>
            <person name="Salamov A."/>
            <person name="Andreopoulos B."/>
            <person name="Baker S."/>
            <person name="Barry K."/>
            <person name="Bills G."/>
            <person name="Bluhm B."/>
            <person name="Cannon C."/>
            <person name="Castanera R."/>
            <person name="Culley D."/>
            <person name="Daum C."/>
            <person name="Ezra D."/>
            <person name="Gonzalez J."/>
            <person name="Henrissat B."/>
            <person name="Kuo A."/>
            <person name="Liang C."/>
            <person name="Lipzen A."/>
            <person name="Lutzoni F."/>
            <person name="Magnuson J."/>
            <person name="Mondo S."/>
            <person name="Nolan M."/>
            <person name="Ohm R."/>
            <person name="Pangilinan J."/>
            <person name="Park H.-J."/>
            <person name="Ramirez L."/>
            <person name="Alfaro M."/>
            <person name="Sun H."/>
            <person name="Tritt A."/>
            <person name="Yoshinaga Y."/>
            <person name="Zwiers L.-H."/>
            <person name="Turgeon B."/>
            <person name="Goodwin S."/>
            <person name="Spatafora J."/>
            <person name="Crous P."/>
            <person name="Grigoriev I."/>
        </authorList>
    </citation>
    <scope>NUCLEOTIDE SEQUENCE</scope>
    <source>
        <strain evidence="2">CBS 130266</strain>
    </source>
</reference>
<dbReference type="OrthoDB" id="5407351at2759"/>
<feature type="region of interest" description="Disordered" evidence="1">
    <location>
        <begin position="1"/>
        <end position="20"/>
    </location>
</feature>
<evidence type="ECO:0000313" key="2">
    <source>
        <dbReference type="EMBL" id="KAF2431157.1"/>
    </source>
</evidence>
<keyword evidence="3" id="KW-1185">Reference proteome</keyword>
<gene>
    <name evidence="2" type="ORF">EJ08DRAFT_660304</name>
</gene>
<evidence type="ECO:0000256" key="1">
    <source>
        <dbReference type="SAM" id="MobiDB-lite"/>
    </source>
</evidence>
<accession>A0A9P4NT17</accession>
<feature type="compositionally biased region" description="Low complexity" evidence="1">
    <location>
        <begin position="286"/>
        <end position="302"/>
    </location>
</feature>
<proteinExistence type="predicted"/>
<dbReference type="Gene3D" id="6.10.280.230">
    <property type="match status" value="1"/>
</dbReference>
<feature type="region of interest" description="Disordered" evidence="1">
    <location>
        <begin position="28"/>
        <end position="70"/>
    </location>
</feature>